<dbReference type="InterPro" id="IPR017972">
    <property type="entry name" value="Cyt_P450_CS"/>
</dbReference>
<dbReference type="GO" id="GO:0006805">
    <property type="term" value="P:xenobiotic metabolic process"/>
    <property type="evidence" value="ECO:0007669"/>
    <property type="project" value="TreeGrafter"/>
</dbReference>
<dbReference type="PANTHER" id="PTHR24300">
    <property type="entry name" value="CYTOCHROME P450 508A4-RELATED"/>
    <property type="match status" value="1"/>
</dbReference>
<keyword evidence="4 8" id="KW-0560">Oxidoreductase</keyword>
<protein>
    <recommendedName>
        <fullName evidence="11">Cytochrome P450</fullName>
    </recommendedName>
</protein>
<keyword evidence="3 7" id="KW-0479">Metal-binding</keyword>
<dbReference type="InterPro" id="IPR001128">
    <property type="entry name" value="Cyt_P450"/>
</dbReference>
<keyword evidence="5 7" id="KW-0408">Iron</keyword>
<dbReference type="PROSITE" id="PS00086">
    <property type="entry name" value="CYTOCHROME_P450"/>
    <property type="match status" value="1"/>
</dbReference>
<dbReference type="EMBL" id="AZBU02000012">
    <property type="protein sequence ID" value="TKR59749.1"/>
    <property type="molecule type" value="Genomic_DNA"/>
</dbReference>
<accession>A0A4U5LUG5</accession>
<dbReference type="InterPro" id="IPR002401">
    <property type="entry name" value="Cyt_P450_E_grp-I"/>
</dbReference>
<name>A0A4U5LUG5_STECR</name>
<keyword evidence="10" id="KW-1185">Reference proteome</keyword>
<dbReference type="FunFam" id="1.10.630.10:FF:000036">
    <property type="entry name" value="CYtochrome P450 family"/>
    <property type="match status" value="1"/>
</dbReference>
<dbReference type="Pfam" id="PF00067">
    <property type="entry name" value="p450"/>
    <property type="match status" value="1"/>
</dbReference>
<dbReference type="GO" id="GO:0005506">
    <property type="term" value="F:iron ion binding"/>
    <property type="evidence" value="ECO:0007669"/>
    <property type="project" value="InterPro"/>
</dbReference>
<sequence>MVVFVILGILFFLAIYYHYQSFNRKDLPPGPKPWPIIGNLGTLLYAEWRGISAMEILKQWKKDYGNLYTFYVGPIPTVQVVDYKTAVDAYVKHGDIHAGRMQIWQFQYIRGNRGIVFAEGPEWQEQRRFSLHVLRNFGVGRNLMQERILDECRYRFVDLNAEIDASPNGKAIMNMAPTFDLLVGSIINHIVAGYRFGKDQEADFFHLKHQLDQQLSESAIIDNVILTPTTITWPYFKTRWERLRAPDRAAREHVRKLIEKRQKEIVEGTYILDKSGDGNDYIDAYLIEMNRRKAANEDMGWFKMDNMIENILDIWVAGMETTIVTLLWGIIFMLTHPNCQDRLREELLKTTNGERLVELSDRTKMPFAHVVAIEVQRAARIGNFNLFHRTSEETVIDGWKLPKGTITVPQVSVIMHNDELFKNPDKFDPDRFLNGDRKLLEQNVVAFGLGKRACLGEGLAKAELFLIIMNLIQHFKFSVVPGEEAPSLKAIAEGSALMHRPRPYRVQIERV</sequence>
<dbReference type="Proteomes" id="UP000298663">
    <property type="component" value="Unassembled WGS sequence"/>
</dbReference>
<dbReference type="PRINTS" id="PR00463">
    <property type="entry name" value="EP450I"/>
</dbReference>
<keyword evidence="6 8" id="KW-0503">Monooxygenase</keyword>
<evidence type="ECO:0000256" key="6">
    <source>
        <dbReference type="ARBA" id="ARBA00023033"/>
    </source>
</evidence>
<reference evidence="9 10" key="2">
    <citation type="journal article" date="2019" name="G3 (Bethesda)">
        <title>Hybrid Assembly of the Genome of the Entomopathogenic Nematode Steinernema carpocapsae Identifies the X-Chromosome.</title>
        <authorList>
            <person name="Serra L."/>
            <person name="Macchietto M."/>
            <person name="Macias-Munoz A."/>
            <person name="McGill C.J."/>
            <person name="Rodriguez I.M."/>
            <person name="Rodriguez B."/>
            <person name="Murad R."/>
            <person name="Mortazavi A."/>
        </authorList>
    </citation>
    <scope>NUCLEOTIDE SEQUENCE [LARGE SCALE GENOMIC DNA]</scope>
    <source>
        <strain evidence="9 10">ALL</strain>
    </source>
</reference>
<dbReference type="PANTHER" id="PTHR24300:SF375">
    <property type="entry name" value="CYTOCHROME P450 FAMILY"/>
    <property type="match status" value="1"/>
</dbReference>
<evidence type="ECO:0000256" key="7">
    <source>
        <dbReference type="PIRSR" id="PIRSR602401-1"/>
    </source>
</evidence>
<evidence type="ECO:0000256" key="3">
    <source>
        <dbReference type="ARBA" id="ARBA00022723"/>
    </source>
</evidence>
<dbReference type="GO" id="GO:0005737">
    <property type="term" value="C:cytoplasm"/>
    <property type="evidence" value="ECO:0007669"/>
    <property type="project" value="TreeGrafter"/>
</dbReference>
<dbReference type="GO" id="GO:0020037">
    <property type="term" value="F:heme binding"/>
    <property type="evidence" value="ECO:0007669"/>
    <property type="project" value="InterPro"/>
</dbReference>
<dbReference type="InterPro" id="IPR050182">
    <property type="entry name" value="Cytochrome_P450_fam2"/>
</dbReference>
<dbReference type="STRING" id="34508.A0A4U5LUG5"/>
<gene>
    <name evidence="9" type="ORF">L596_029377</name>
</gene>
<dbReference type="AlphaFoldDB" id="A0A4U5LUG5"/>
<feature type="binding site" description="axial binding residue" evidence="7">
    <location>
        <position position="454"/>
    </location>
    <ligand>
        <name>heme</name>
        <dbReference type="ChEBI" id="CHEBI:30413"/>
    </ligand>
    <ligandPart>
        <name>Fe</name>
        <dbReference type="ChEBI" id="CHEBI:18248"/>
    </ligandPart>
</feature>
<evidence type="ECO:0008006" key="11">
    <source>
        <dbReference type="Google" id="ProtNLM"/>
    </source>
</evidence>
<dbReference type="InterPro" id="IPR036396">
    <property type="entry name" value="Cyt_P450_sf"/>
</dbReference>
<keyword evidence="7 8" id="KW-0349">Heme</keyword>
<proteinExistence type="inferred from homology"/>
<evidence type="ECO:0000256" key="5">
    <source>
        <dbReference type="ARBA" id="ARBA00023004"/>
    </source>
</evidence>
<evidence type="ECO:0000313" key="10">
    <source>
        <dbReference type="Proteomes" id="UP000298663"/>
    </source>
</evidence>
<organism evidence="9 10">
    <name type="scientific">Steinernema carpocapsae</name>
    <name type="common">Entomopathogenic nematode</name>
    <dbReference type="NCBI Taxonomy" id="34508"/>
    <lineage>
        <taxon>Eukaryota</taxon>
        <taxon>Metazoa</taxon>
        <taxon>Ecdysozoa</taxon>
        <taxon>Nematoda</taxon>
        <taxon>Chromadorea</taxon>
        <taxon>Rhabditida</taxon>
        <taxon>Tylenchina</taxon>
        <taxon>Panagrolaimomorpha</taxon>
        <taxon>Strongyloidoidea</taxon>
        <taxon>Steinernematidae</taxon>
        <taxon>Steinernema</taxon>
    </lineage>
</organism>
<evidence type="ECO:0000313" key="9">
    <source>
        <dbReference type="EMBL" id="TKR59749.1"/>
    </source>
</evidence>
<comment type="caution">
    <text evidence="9">The sequence shown here is derived from an EMBL/GenBank/DDBJ whole genome shotgun (WGS) entry which is preliminary data.</text>
</comment>
<dbReference type="CDD" id="cd20617">
    <property type="entry name" value="CYP1_2-like"/>
    <property type="match status" value="1"/>
</dbReference>
<comment type="similarity">
    <text evidence="2 8">Belongs to the cytochrome P450 family.</text>
</comment>
<evidence type="ECO:0000256" key="1">
    <source>
        <dbReference type="ARBA" id="ARBA00001971"/>
    </source>
</evidence>
<dbReference type="OrthoDB" id="2789670at2759"/>
<reference evidence="9 10" key="1">
    <citation type="journal article" date="2015" name="Genome Biol.">
        <title>Comparative genomics of Steinernema reveals deeply conserved gene regulatory networks.</title>
        <authorList>
            <person name="Dillman A.R."/>
            <person name="Macchietto M."/>
            <person name="Porter C.F."/>
            <person name="Rogers A."/>
            <person name="Williams B."/>
            <person name="Antoshechkin I."/>
            <person name="Lee M.M."/>
            <person name="Goodwin Z."/>
            <person name="Lu X."/>
            <person name="Lewis E.E."/>
            <person name="Goodrich-Blair H."/>
            <person name="Stock S.P."/>
            <person name="Adams B.J."/>
            <person name="Sternberg P.W."/>
            <person name="Mortazavi A."/>
        </authorList>
    </citation>
    <scope>NUCLEOTIDE SEQUENCE [LARGE SCALE GENOMIC DNA]</scope>
    <source>
        <strain evidence="9 10">ALL</strain>
    </source>
</reference>
<evidence type="ECO:0000256" key="8">
    <source>
        <dbReference type="RuleBase" id="RU000461"/>
    </source>
</evidence>
<evidence type="ECO:0000256" key="2">
    <source>
        <dbReference type="ARBA" id="ARBA00010617"/>
    </source>
</evidence>
<dbReference type="Gene3D" id="1.10.630.10">
    <property type="entry name" value="Cytochrome P450"/>
    <property type="match status" value="1"/>
</dbReference>
<comment type="cofactor">
    <cofactor evidence="1 7">
        <name>heme</name>
        <dbReference type="ChEBI" id="CHEBI:30413"/>
    </cofactor>
</comment>
<evidence type="ECO:0000256" key="4">
    <source>
        <dbReference type="ARBA" id="ARBA00023002"/>
    </source>
</evidence>
<dbReference type="GO" id="GO:0006082">
    <property type="term" value="P:organic acid metabolic process"/>
    <property type="evidence" value="ECO:0007669"/>
    <property type="project" value="TreeGrafter"/>
</dbReference>
<dbReference type="GO" id="GO:0016712">
    <property type="term" value="F:oxidoreductase activity, acting on paired donors, with incorporation or reduction of molecular oxygen, reduced flavin or flavoprotein as one donor, and incorporation of one atom of oxygen"/>
    <property type="evidence" value="ECO:0007669"/>
    <property type="project" value="TreeGrafter"/>
</dbReference>
<dbReference type="PRINTS" id="PR00385">
    <property type="entry name" value="P450"/>
</dbReference>
<dbReference type="SUPFAM" id="SSF48264">
    <property type="entry name" value="Cytochrome P450"/>
    <property type="match status" value="1"/>
</dbReference>